<protein>
    <submittedName>
        <fullName evidence="3">Uncharacterized protein</fullName>
    </submittedName>
</protein>
<feature type="compositionally biased region" description="Pro residues" evidence="1">
    <location>
        <begin position="9"/>
        <end position="30"/>
    </location>
</feature>
<dbReference type="STRING" id="445710.ATSB10_37980"/>
<keyword evidence="2" id="KW-0472">Membrane</keyword>
<dbReference type="RefSeq" id="WP_205631074.1">
    <property type="nucleotide sequence ID" value="NZ_CP014841.1"/>
</dbReference>
<feature type="region of interest" description="Disordered" evidence="1">
    <location>
        <begin position="105"/>
        <end position="131"/>
    </location>
</feature>
<feature type="compositionally biased region" description="Pro residues" evidence="1">
    <location>
        <begin position="281"/>
        <end position="294"/>
    </location>
</feature>
<dbReference type="EMBL" id="CP014841">
    <property type="protein sequence ID" value="AND71252.1"/>
    <property type="molecule type" value="Genomic_DNA"/>
</dbReference>
<evidence type="ECO:0000256" key="1">
    <source>
        <dbReference type="SAM" id="MobiDB-lite"/>
    </source>
</evidence>
<evidence type="ECO:0000313" key="3">
    <source>
        <dbReference type="EMBL" id="AND71252.1"/>
    </source>
</evidence>
<evidence type="ECO:0000313" key="4">
    <source>
        <dbReference type="Proteomes" id="UP000077255"/>
    </source>
</evidence>
<dbReference type="PATRIC" id="fig|445710.3.peg.3795"/>
<gene>
    <name evidence="3" type="ORF">ATSB10_37980</name>
</gene>
<name>A0A160N6D3_9GAMM</name>
<dbReference type="AlphaFoldDB" id="A0A160N6D3"/>
<dbReference type="KEGG" id="dtx:ATSB10_37980"/>
<keyword evidence="2" id="KW-0812">Transmembrane</keyword>
<feature type="region of interest" description="Disordered" evidence="1">
    <location>
        <begin position="342"/>
        <end position="366"/>
    </location>
</feature>
<feature type="region of interest" description="Disordered" evidence="1">
    <location>
        <begin position="265"/>
        <end position="294"/>
    </location>
</feature>
<keyword evidence="2" id="KW-1133">Transmembrane helix</keyword>
<reference evidence="3 4" key="1">
    <citation type="submission" date="2016-02" db="EMBL/GenBank/DDBJ databases">
        <title>Complete genome sequencing and analysis of ATSB10, Dyella thiooxydans isolated from rhizosphere soil of sunflower (Helianthus annuus L.).</title>
        <authorList>
            <person name="Lee Y."/>
            <person name="Hwangbo K."/>
            <person name="Chung H."/>
            <person name="Yoo J."/>
            <person name="Kim K.Y."/>
            <person name="Sa T.M."/>
            <person name="Um Y."/>
            <person name="Madhaiyan M."/>
        </authorList>
    </citation>
    <scope>NUCLEOTIDE SEQUENCE [LARGE SCALE GENOMIC DNA]</scope>
    <source>
        <strain evidence="3 4">ATSB10</strain>
    </source>
</reference>
<feature type="region of interest" description="Disordered" evidence="1">
    <location>
        <begin position="1"/>
        <end position="35"/>
    </location>
</feature>
<feature type="transmembrane region" description="Helical" evidence="2">
    <location>
        <begin position="57"/>
        <end position="78"/>
    </location>
</feature>
<keyword evidence="4" id="KW-1185">Reference proteome</keyword>
<evidence type="ECO:0000256" key="2">
    <source>
        <dbReference type="SAM" id="Phobius"/>
    </source>
</evidence>
<organism evidence="3 4">
    <name type="scientific">Dyella thiooxydans</name>
    <dbReference type="NCBI Taxonomy" id="445710"/>
    <lineage>
        <taxon>Bacteria</taxon>
        <taxon>Pseudomonadati</taxon>
        <taxon>Pseudomonadota</taxon>
        <taxon>Gammaproteobacteria</taxon>
        <taxon>Lysobacterales</taxon>
        <taxon>Rhodanobacteraceae</taxon>
        <taxon>Dyella</taxon>
    </lineage>
</organism>
<sequence length="366" mass="39092">MPETASSPPRSPIEPTPSPDPHRWTPPPGLAPLDDDTRALLQRLRRRPWPRGRRRRLFAWVAVALLHGFFALVLWQVMQPPPAAPFDGGEVATDASVLQVRFIPRASQPAPPPPLALQAPRRAPPVHEAPRHDAMQVEPTAAAPAPAPAPATSVAPRLPSLFDRDGVARLPAASASASASVPEYIQRKPTGDMQVMQHTSPVPYRSTRFEQYFPPPGENAAQAGLRKLVGALQGKGPSSKTVNLPRGVHLKCKTLLGVPTPFCGLPPAPPPPNDGDERLNMPPPPLAKDPHAPAPPSLATCIAAYRAQGPLPYGCPVDTPARAVDEEMRDCVARYRAGKRLPTWCPTDTAQRAKGPPGRGGSGTPP</sequence>
<accession>A0A160N6D3</accession>
<feature type="compositionally biased region" description="Gly residues" evidence="1">
    <location>
        <begin position="357"/>
        <end position="366"/>
    </location>
</feature>
<proteinExistence type="predicted"/>
<dbReference type="Proteomes" id="UP000077255">
    <property type="component" value="Chromosome"/>
</dbReference>